<dbReference type="AlphaFoldDB" id="A0A0F9B4B5"/>
<reference evidence="2" key="1">
    <citation type="journal article" date="2015" name="Nature">
        <title>Complex archaea that bridge the gap between prokaryotes and eukaryotes.</title>
        <authorList>
            <person name="Spang A."/>
            <person name="Saw J.H."/>
            <person name="Jorgensen S.L."/>
            <person name="Zaremba-Niedzwiedzka K."/>
            <person name="Martijn J."/>
            <person name="Lind A.E."/>
            <person name="van Eijk R."/>
            <person name="Schleper C."/>
            <person name="Guy L."/>
            <person name="Ettema T.J."/>
        </authorList>
    </citation>
    <scope>NUCLEOTIDE SEQUENCE</scope>
</reference>
<dbReference type="InterPro" id="IPR046909">
    <property type="entry name" value="cREC_REC"/>
</dbReference>
<accession>A0A0F9B4B5</accession>
<dbReference type="InterPro" id="IPR011006">
    <property type="entry name" value="CheY-like_superfamily"/>
</dbReference>
<evidence type="ECO:0000259" key="1">
    <source>
        <dbReference type="Pfam" id="PF20274"/>
    </source>
</evidence>
<sequence length="117" mass="13662">MKILILEDSNVRIEIFKKQLGKKHELYIFDQVEEAKNAIDYSGPFDRIYLDHDLDQRVFVDSDEDNTGYQLAKYISAKEIDAEIFIHTMNPFGADRMKAVLPGANQIMFDDLFDLKR</sequence>
<dbReference type="Gene3D" id="3.40.50.2300">
    <property type="match status" value="1"/>
</dbReference>
<proteinExistence type="predicted"/>
<dbReference type="EMBL" id="LAZR01039554">
    <property type="protein sequence ID" value="KKL16714.1"/>
    <property type="molecule type" value="Genomic_DNA"/>
</dbReference>
<protein>
    <recommendedName>
        <fullName evidence="1">Cyclic-phosphate processing Receiver domain-containing protein</fullName>
    </recommendedName>
</protein>
<gene>
    <name evidence="2" type="ORF">LCGC14_2492770</name>
</gene>
<name>A0A0F9B4B5_9ZZZZ</name>
<organism evidence="2">
    <name type="scientific">marine sediment metagenome</name>
    <dbReference type="NCBI Taxonomy" id="412755"/>
    <lineage>
        <taxon>unclassified sequences</taxon>
        <taxon>metagenomes</taxon>
        <taxon>ecological metagenomes</taxon>
    </lineage>
</organism>
<dbReference type="SUPFAM" id="SSF52172">
    <property type="entry name" value="CheY-like"/>
    <property type="match status" value="1"/>
</dbReference>
<evidence type="ECO:0000313" key="2">
    <source>
        <dbReference type="EMBL" id="KKL16714.1"/>
    </source>
</evidence>
<comment type="caution">
    <text evidence="2">The sequence shown here is derived from an EMBL/GenBank/DDBJ whole genome shotgun (WGS) entry which is preliminary data.</text>
</comment>
<dbReference type="Pfam" id="PF20274">
    <property type="entry name" value="cREC_REC"/>
    <property type="match status" value="1"/>
</dbReference>
<feature type="domain" description="Cyclic-phosphate processing Receiver" evidence="1">
    <location>
        <begin position="23"/>
        <end position="101"/>
    </location>
</feature>